<reference evidence="5 6" key="1">
    <citation type="journal article" date="2021" name="Sci. Rep.">
        <title>The genome of the diatom Chaetoceros tenuissimus carries an ancient integrated fragment of an extant virus.</title>
        <authorList>
            <person name="Hongo Y."/>
            <person name="Kimura K."/>
            <person name="Takaki Y."/>
            <person name="Yoshida Y."/>
            <person name="Baba S."/>
            <person name="Kobayashi G."/>
            <person name="Nagasaki K."/>
            <person name="Hano T."/>
            <person name="Tomaru Y."/>
        </authorList>
    </citation>
    <scope>NUCLEOTIDE SEQUENCE [LARGE SCALE GENOMIC DNA]</scope>
    <source>
        <strain evidence="5 6">NIES-3715</strain>
    </source>
</reference>
<dbReference type="AlphaFoldDB" id="A0AAD3CQD3"/>
<dbReference type="InterPro" id="IPR019585">
    <property type="entry name" value="Rpn7/CSN1"/>
</dbReference>
<accession>A0AAD3CQD3</accession>
<dbReference type="SUPFAM" id="SSF46785">
    <property type="entry name" value="Winged helix' DNA-binding domain"/>
    <property type="match status" value="1"/>
</dbReference>
<feature type="coiled-coil region" evidence="2">
    <location>
        <begin position="98"/>
        <end position="125"/>
    </location>
</feature>
<feature type="region of interest" description="Disordered" evidence="3">
    <location>
        <begin position="1"/>
        <end position="36"/>
    </location>
</feature>
<dbReference type="InterPro" id="IPR045135">
    <property type="entry name" value="Rpn7_N"/>
</dbReference>
<dbReference type="Gene3D" id="1.25.40.570">
    <property type="match status" value="1"/>
</dbReference>
<dbReference type="SMART" id="SM00088">
    <property type="entry name" value="PINT"/>
    <property type="match status" value="1"/>
</dbReference>
<dbReference type="Pfam" id="PF10602">
    <property type="entry name" value="RPN7"/>
    <property type="match status" value="1"/>
</dbReference>
<dbReference type="Pfam" id="PF01399">
    <property type="entry name" value="PCI"/>
    <property type="match status" value="1"/>
</dbReference>
<evidence type="ECO:0000256" key="2">
    <source>
        <dbReference type="SAM" id="Coils"/>
    </source>
</evidence>
<dbReference type="PROSITE" id="PS50250">
    <property type="entry name" value="PCI"/>
    <property type="match status" value="1"/>
</dbReference>
<dbReference type="GO" id="GO:0043161">
    <property type="term" value="P:proteasome-mediated ubiquitin-dependent protein catabolic process"/>
    <property type="evidence" value="ECO:0007669"/>
    <property type="project" value="TreeGrafter"/>
</dbReference>
<evidence type="ECO:0000313" key="6">
    <source>
        <dbReference type="Proteomes" id="UP001054902"/>
    </source>
</evidence>
<dbReference type="InterPro" id="IPR049549">
    <property type="entry name" value="RPN7_PSMD6_C"/>
</dbReference>
<dbReference type="Proteomes" id="UP001054902">
    <property type="component" value="Unassembled WGS sequence"/>
</dbReference>
<organism evidence="5 6">
    <name type="scientific">Chaetoceros tenuissimus</name>
    <dbReference type="NCBI Taxonomy" id="426638"/>
    <lineage>
        <taxon>Eukaryota</taxon>
        <taxon>Sar</taxon>
        <taxon>Stramenopiles</taxon>
        <taxon>Ochrophyta</taxon>
        <taxon>Bacillariophyta</taxon>
        <taxon>Coscinodiscophyceae</taxon>
        <taxon>Chaetocerotophycidae</taxon>
        <taxon>Chaetocerotales</taxon>
        <taxon>Chaetocerotaceae</taxon>
        <taxon>Chaetoceros</taxon>
    </lineage>
</organism>
<dbReference type="GO" id="GO:0000502">
    <property type="term" value="C:proteasome complex"/>
    <property type="evidence" value="ECO:0007669"/>
    <property type="project" value="UniProtKB-KW"/>
</dbReference>
<proteinExistence type="predicted"/>
<gene>
    <name evidence="5" type="ORF">CTEN210_06375</name>
</gene>
<evidence type="ECO:0000256" key="1">
    <source>
        <dbReference type="ARBA" id="ARBA00022942"/>
    </source>
</evidence>
<dbReference type="PANTHER" id="PTHR14145:SF1">
    <property type="entry name" value="26S PROTEASOME NON-ATPASE REGULATORY SUBUNIT 6"/>
    <property type="match status" value="1"/>
</dbReference>
<evidence type="ECO:0000256" key="3">
    <source>
        <dbReference type="SAM" id="MobiDB-lite"/>
    </source>
</evidence>
<evidence type="ECO:0000313" key="5">
    <source>
        <dbReference type="EMBL" id="GFH49899.1"/>
    </source>
</evidence>
<dbReference type="EMBL" id="BLLK01000038">
    <property type="protein sequence ID" value="GFH49899.1"/>
    <property type="molecule type" value="Genomic_DNA"/>
</dbReference>
<name>A0AAD3CQD3_9STRA</name>
<keyword evidence="2" id="KW-0175">Coiled coil</keyword>
<sequence>MSEKMEVDTPTTAATEEKKAEHVTPSASGESAAEHPDMKLAQAIHKAVLMSSNKIPMDTAHIDTLKADLIKMSNPSLIESLASPLQWDLSTVDIAGMKTANETTLNELEEKVKEAQENAGDMEVLEARIAVAQFAAKSMSKKEALAMYQLVLDLPKLSSGKQMDALMEQSRVCSFYSDTLKNKDYIAKISKLAEESGDWDRRNRLKVYTALQNILTRDMKTAASLLIDCIATFSCTELCSYPNFILYTMMTNILYLPRTDLKAKIIDGSEILSVKDDVMPVFTLVKCLYDCDYKGYLQAMVEVESVLLADRFLFPHAGYIMRELHVLGYKQFLDSYKSVTLTSMAQSFGVSVDFLDVQLSRFIAAGRLTAKIDKFGGVVETNRPDLKNAQYRDMIQQGDLLLNRIQKLARVVDV</sequence>
<dbReference type="Pfam" id="PF21154">
    <property type="entry name" value="RPN7_PSMD6_C"/>
    <property type="match status" value="1"/>
</dbReference>
<dbReference type="InterPro" id="IPR036390">
    <property type="entry name" value="WH_DNA-bd_sf"/>
</dbReference>
<keyword evidence="1 5" id="KW-0647">Proteasome</keyword>
<feature type="domain" description="PCI" evidence="4">
    <location>
        <begin position="203"/>
        <end position="386"/>
    </location>
</feature>
<evidence type="ECO:0000259" key="4">
    <source>
        <dbReference type="PROSITE" id="PS50250"/>
    </source>
</evidence>
<dbReference type="FunFam" id="1.25.40.570:FF:000005">
    <property type="entry name" value="26S proteasome regulatory subunit N7"/>
    <property type="match status" value="1"/>
</dbReference>
<dbReference type="InterPro" id="IPR000717">
    <property type="entry name" value="PCI_dom"/>
</dbReference>
<keyword evidence="6" id="KW-1185">Reference proteome</keyword>
<comment type="caution">
    <text evidence="5">The sequence shown here is derived from an EMBL/GenBank/DDBJ whole genome shotgun (WGS) entry which is preliminary data.</text>
</comment>
<dbReference type="PANTHER" id="PTHR14145">
    <property type="entry name" value="26S PROTESOME SUBUNIT 6"/>
    <property type="match status" value="1"/>
</dbReference>
<protein>
    <submittedName>
        <fullName evidence="5">26S proteasome regulatory subunit N7</fullName>
    </submittedName>
</protein>